<dbReference type="HAMAP" id="MF_00122">
    <property type="entry name" value="GatC"/>
    <property type="match status" value="1"/>
</dbReference>
<evidence type="ECO:0000313" key="2">
    <source>
        <dbReference type="EMBL" id="ADY25659.1"/>
    </source>
</evidence>
<reference evidence="2 3" key="2">
    <citation type="journal article" date="2012" name="Stand. Genomic Sci.">
        <title>Complete genome sequence of the orange-red pigmented, radioresistant Deinococcus proteolyticus type strain (MRP(T)).</title>
        <authorList>
            <person name="Copeland A."/>
            <person name="Zeytun A."/>
            <person name="Yassawong M."/>
            <person name="Nolan M."/>
            <person name="Lucas S."/>
            <person name="Hammon N."/>
            <person name="Deshpande S."/>
            <person name="Cheng J.F."/>
            <person name="Han C."/>
            <person name="Tapia R."/>
            <person name="Goodwin L.A."/>
            <person name="Pitluck S."/>
            <person name="Mavromatis K."/>
            <person name="Liolios K."/>
            <person name="Pagani I."/>
            <person name="Ivanova N."/>
            <person name="Mikhailova N."/>
            <person name="Pati A."/>
            <person name="Chen A."/>
            <person name="Palaniappan K."/>
            <person name="Land M."/>
            <person name="Hauser L."/>
            <person name="Jeffries C.D."/>
            <person name="Brambilla E.M."/>
            <person name="Rohde M."/>
            <person name="Sikorski J."/>
            <person name="Pukall R."/>
            <person name="Goker M."/>
            <person name="Detter J.C."/>
            <person name="Woyke T."/>
            <person name="Bristow J."/>
            <person name="Eisen J.A."/>
            <person name="Markowitz V."/>
            <person name="Hugenholtz P."/>
            <person name="Kyrpides N.C."/>
            <person name="Klenk H.P."/>
            <person name="Lapidus A."/>
        </authorList>
    </citation>
    <scope>NUCLEOTIDE SEQUENCE [LARGE SCALE GENOMIC DNA]</scope>
    <source>
        <strain evidence="3">ATCC 35074 / DSM 20540 / JCM 6276 / NBRC 101906 / NCIMB 13154 / VKM Ac-1939 / CCM 2703 / MRP</strain>
    </source>
</reference>
<dbReference type="Gene3D" id="1.10.20.60">
    <property type="entry name" value="Glu-tRNAGln amidotransferase C subunit, N-terminal domain"/>
    <property type="match status" value="1"/>
</dbReference>
<dbReference type="OrthoDB" id="9813938at2"/>
<dbReference type="GO" id="GO:0050567">
    <property type="term" value="F:glutaminyl-tRNA synthase (glutamine-hydrolyzing) activity"/>
    <property type="evidence" value="ECO:0007669"/>
    <property type="project" value="UniProtKB-UniRule"/>
</dbReference>
<dbReference type="InterPro" id="IPR003837">
    <property type="entry name" value="GatC"/>
</dbReference>
<comment type="similarity">
    <text evidence="1">Belongs to the GatC family.</text>
</comment>
<name>F0RKA0_DEIPM</name>
<dbReference type="GO" id="GO:0070681">
    <property type="term" value="P:glutaminyl-tRNAGln biosynthesis via transamidation"/>
    <property type="evidence" value="ECO:0007669"/>
    <property type="project" value="TreeGrafter"/>
</dbReference>
<dbReference type="HOGENOM" id="CLU_105899_2_2_0"/>
<dbReference type="Pfam" id="PF02686">
    <property type="entry name" value="GatC"/>
    <property type="match status" value="1"/>
</dbReference>
<comment type="catalytic activity">
    <reaction evidence="1">
        <text>L-aspartyl-tRNA(Asn) + L-glutamine + ATP + H2O = L-asparaginyl-tRNA(Asn) + L-glutamate + ADP + phosphate + 2 H(+)</text>
        <dbReference type="Rhea" id="RHEA:14513"/>
        <dbReference type="Rhea" id="RHEA-COMP:9674"/>
        <dbReference type="Rhea" id="RHEA-COMP:9677"/>
        <dbReference type="ChEBI" id="CHEBI:15377"/>
        <dbReference type="ChEBI" id="CHEBI:15378"/>
        <dbReference type="ChEBI" id="CHEBI:29985"/>
        <dbReference type="ChEBI" id="CHEBI:30616"/>
        <dbReference type="ChEBI" id="CHEBI:43474"/>
        <dbReference type="ChEBI" id="CHEBI:58359"/>
        <dbReference type="ChEBI" id="CHEBI:78515"/>
        <dbReference type="ChEBI" id="CHEBI:78516"/>
        <dbReference type="ChEBI" id="CHEBI:456216"/>
    </reaction>
</comment>
<dbReference type="Proteomes" id="UP000007718">
    <property type="component" value="Chromosome"/>
</dbReference>
<dbReference type="EC" id="6.3.5.-" evidence="1"/>
<evidence type="ECO:0000256" key="1">
    <source>
        <dbReference type="HAMAP-Rule" id="MF_00122"/>
    </source>
</evidence>
<dbReference type="RefSeq" id="WP_013614268.1">
    <property type="nucleotide sequence ID" value="NC_015161.1"/>
</dbReference>
<comment type="catalytic activity">
    <reaction evidence="1">
        <text>L-glutamyl-tRNA(Gln) + L-glutamine + ATP + H2O = L-glutaminyl-tRNA(Gln) + L-glutamate + ADP + phosphate + H(+)</text>
        <dbReference type="Rhea" id="RHEA:17521"/>
        <dbReference type="Rhea" id="RHEA-COMP:9681"/>
        <dbReference type="Rhea" id="RHEA-COMP:9684"/>
        <dbReference type="ChEBI" id="CHEBI:15377"/>
        <dbReference type="ChEBI" id="CHEBI:15378"/>
        <dbReference type="ChEBI" id="CHEBI:29985"/>
        <dbReference type="ChEBI" id="CHEBI:30616"/>
        <dbReference type="ChEBI" id="CHEBI:43474"/>
        <dbReference type="ChEBI" id="CHEBI:58359"/>
        <dbReference type="ChEBI" id="CHEBI:78520"/>
        <dbReference type="ChEBI" id="CHEBI:78521"/>
        <dbReference type="ChEBI" id="CHEBI:456216"/>
    </reaction>
</comment>
<keyword evidence="1" id="KW-0648">Protein biosynthesis</keyword>
<keyword evidence="2" id="KW-0808">Transferase</keyword>
<sequence>MTASEPPVTAAPGHDRLSTAQLEHLAFLARLELKPHEEEAIREELNGLLGYFQQLQAVDTEGVDPLQRPLPLSGQLRADIAGEPLPQAEVLALAPAAAGGFVRLPRTLDTD</sequence>
<accession>F0RKA0</accession>
<dbReference type="STRING" id="693977.Deipr_0491"/>
<dbReference type="KEGG" id="dpt:Deipr_0491"/>
<dbReference type="AlphaFoldDB" id="F0RKA0"/>
<dbReference type="GO" id="GO:0005524">
    <property type="term" value="F:ATP binding"/>
    <property type="evidence" value="ECO:0007669"/>
    <property type="project" value="UniProtKB-KW"/>
</dbReference>
<dbReference type="SUPFAM" id="SSF141000">
    <property type="entry name" value="Glu-tRNAGln amidotransferase C subunit"/>
    <property type="match status" value="1"/>
</dbReference>
<evidence type="ECO:0000313" key="3">
    <source>
        <dbReference type="Proteomes" id="UP000007718"/>
    </source>
</evidence>
<dbReference type="PANTHER" id="PTHR15004:SF0">
    <property type="entry name" value="GLUTAMYL-TRNA(GLN) AMIDOTRANSFERASE SUBUNIT C, MITOCHONDRIAL"/>
    <property type="match status" value="1"/>
</dbReference>
<reference evidence="3" key="1">
    <citation type="submission" date="2011-02" db="EMBL/GenBank/DDBJ databases">
        <title>The complete sequence of chromosome of Deinococcus proteolyticus DSM 20540.</title>
        <authorList>
            <consortium name="US DOE Joint Genome Institute (JGI-PGF)"/>
            <person name="Lucas S."/>
            <person name="Copeland A."/>
            <person name="Lapidus A."/>
            <person name="Bruce D."/>
            <person name="Goodwin L."/>
            <person name="Pitluck S."/>
            <person name="Kyrpides N."/>
            <person name="Mavromatis K."/>
            <person name="Pagani I."/>
            <person name="Ivanova N."/>
            <person name="Ovchinnikova G."/>
            <person name="Zeytun A."/>
            <person name="Detter J.C."/>
            <person name="Han C."/>
            <person name="Land M."/>
            <person name="Hauser L."/>
            <person name="Markowitz V."/>
            <person name="Cheng J.-F."/>
            <person name="Hugenholtz P."/>
            <person name="Woyke T."/>
            <person name="Wu D."/>
            <person name="Pukall R."/>
            <person name="Steenblock K."/>
            <person name="Brambilla E."/>
            <person name="Klenk H.-P."/>
            <person name="Eisen J.A."/>
        </authorList>
    </citation>
    <scope>NUCLEOTIDE SEQUENCE [LARGE SCALE GENOMIC DNA]</scope>
    <source>
        <strain evidence="3">ATCC 35074 / DSM 20540 / JCM 6276 / NBRC 101906 / NCIMB 13154 / VKM Ac-1939 / CCM 2703 / MRP</strain>
    </source>
</reference>
<comment type="function">
    <text evidence="1">Allows the formation of correctly charged Asn-tRNA(Asn) or Gln-tRNA(Gln) through the transamidation of misacylated Asp-tRNA(Asn) or Glu-tRNA(Gln) in organisms which lack either or both of asparaginyl-tRNA or glutaminyl-tRNA synthetases. The reaction takes place in the presence of glutamine and ATP through an activated phospho-Asp-tRNA(Asn) or phospho-Glu-tRNA(Gln).</text>
</comment>
<dbReference type="PANTHER" id="PTHR15004">
    <property type="entry name" value="GLUTAMYL-TRNA(GLN) AMIDOTRANSFERASE SUBUNIT C, MITOCHONDRIAL"/>
    <property type="match status" value="1"/>
</dbReference>
<dbReference type="GO" id="GO:0006412">
    <property type="term" value="P:translation"/>
    <property type="evidence" value="ECO:0007669"/>
    <property type="project" value="UniProtKB-UniRule"/>
</dbReference>
<proteinExistence type="inferred from homology"/>
<dbReference type="NCBIfam" id="TIGR00135">
    <property type="entry name" value="gatC"/>
    <property type="match status" value="1"/>
</dbReference>
<keyword evidence="1" id="KW-0547">Nucleotide-binding</keyword>
<gene>
    <name evidence="1" type="primary">gatC</name>
    <name evidence="2" type="ordered locus">Deipr_0491</name>
</gene>
<organism evidence="2 3">
    <name type="scientific">Deinococcus proteolyticus (strain ATCC 35074 / DSM 20540 / JCM 6276 / NBRC 101906 / NCIMB 13154 / VKM Ac-1939 / CCM 2703 / MRP)</name>
    <dbReference type="NCBI Taxonomy" id="693977"/>
    <lineage>
        <taxon>Bacteria</taxon>
        <taxon>Thermotogati</taxon>
        <taxon>Deinococcota</taxon>
        <taxon>Deinococci</taxon>
        <taxon>Deinococcales</taxon>
        <taxon>Deinococcaceae</taxon>
        <taxon>Deinococcus</taxon>
    </lineage>
</organism>
<keyword evidence="1" id="KW-0067">ATP-binding</keyword>
<dbReference type="InterPro" id="IPR036113">
    <property type="entry name" value="Asp/Glu-ADT_sf_sub_c"/>
</dbReference>
<dbReference type="GO" id="GO:0050566">
    <property type="term" value="F:asparaginyl-tRNA synthase (glutamine-hydrolyzing) activity"/>
    <property type="evidence" value="ECO:0007669"/>
    <property type="project" value="RHEA"/>
</dbReference>
<keyword evidence="3" id="KW-1185">Reference proteome</keyword>
<comment type="subunit">
    <text evidence="1">Heterotrimer of A, B and C subunits.</text>
</comment>
<keyword evidence="1" id="KW-0436">Ligase</keyword>
<protein>
    <recommendedName>
        <fullName evidence="1">Aspartyl/glutamyl-tRNA(Asn/Gln) amidotransferase subunit C</fullName>
        <shortName evidence="1">Asp/Glu-ADT subunit C</shortName>
        <ecNumber evidence="1">6.3.5.-</ecNumber>
    </recommendedName>
</protein>
<dbReference type="GO" id="GO:0016740">
    <property type="term" value="F:transferase activity"/>
    <property type="evidence" value="ECO:0007669"/>
    <property type="project" value="UniProtKB-KW"/>
</dbReference>
<dbReference type="GO" id="GO:0006450">
    <property type="term" value="P:regulation of translational fidelity"/>
    <property type="evidence" value="ECO:0007669"/>
    <property type="project" value="InterPro"/>
</dbReference>
<dbReference type="EMBL" id="CP002536">
    <property type="protein sequence ID" value="ADY25659.1"/>
    <property type="molecule type" value="Genomic_DNA"/>
</dbReference>
<dbReference type="eggNOG" id="COG0721">
    <property type="taxonomic scope" value="Bacteria"/>
</dbReference>